<organism evidence="2 3">
    <name type="scientific">Cylicostephanus goldi</name>
    <name type="common">Nematode worm</name>
    <dbReference type="NCBI Taxonomy" id="71465"/>
    <lineage>
        <taxon>Eukaryota</taxon>
        <taxon>Metazoa</taxon>
        <taxon>Ecdysozoa</taxon>
        <taxon>Nematoda</taxon>
        <taxon>Chromadorea</taxon>
        <taxon>Rhabditida</taxon>
        <taxon>Rhabditina</taxon>
        <taxon>Rhabditomorpha</taxon>
        <taxon>Strongyloidea</taxon>
        <taxon>Strongylidae</taxon>
        <taxon>Cylicostephanus</taxon>
    </lineage>
</organism>
<protein>
    <submittedName>
        <fullName evidence="2">Uncharacterized protein</fullName>
    </submittedName>
</protein>
<dbReference type="EMBL" id="UYRV01113518">
    <property type="protein sequence ID" value="VDN28278.1"/>
    <property type="molecule type" value="Genomic_DNA"/>
</dbReference>
<name>A0A3P7MZS0_CYLGO</name>
<keyword evidence="3" id="KW-1185">Reference proteome</keyword>
<evidence type="ECO:0000313" key="3">
    <source>
        <dbReference type="Proteomes" id="UP000271889"/>
    </source>
</evidence>
<evidence type="ECO:0000313" key="2">
    <source>
        <dbReference type="EMBL" id="VDN28278.1"/>
    </source>
</evidence>
<sequence>MCAAGALVDGSSSNDTASWGGTNRRGGNPG</sequence>
<gene>
    <name evidence="2" type="ORF">CGOC_LOCUS10907</name>
</gene>
<dbReference type="AlphaFoldDB" id="A0A3P7MZS0"/>
<feature type="compositionally biased region" description="Polar residues" evidence="1">
    <location>
        <begin position="10"/>
        <end position="21"/>
    </location>
</feature>
<reference evidence="2 3" key="1">
    <citation type="submission" date="2018-11" db="EMBL/GenBank/DDBJ databases">
        <authorList>
            <consortium name="Pathogen Informatics"/>
        </authorList>
    </citation>
    <scope>NUCLEOTIDE SEQUENCE [LARGE SCALE GENOMIC DNA]</scope>
</reference>
<dbReference type="Proteomes" id="UP000271889">
    <property type="component" value="Unassembled WGS sequence"/>
</dbReference>
<feature type="region of interest" description="Disordered" evidence="1">
    <location>
        <begin position="1"/>
        <end position="30"/>
    </location>
</feature>
<evidence type="ECO:0000256" key="1">
    <source>
        <dbReference type="SAM" id="MobiDB-lite"/>
    </source>
</evidence>
<accession>A0A3P7MZS0</accession>
<proteinExistence type="predicted"/>